<proteinExistence type="predicted"/>
<dbReference type="OrthoDB" id="432542at2759"/>
<feature type="compositionally biased region" description="Basic residues" evidence="2">
    <location>
        <begin position="499"/>
        <end position="513"/>
    </location>
</feature>
<feature type="region of interest" description="Disordered" evidence="2">
    <location>
        <begin position="351"/>
        <end position="411"/>
    </location>
</feature>
<feature type="compositionally biased region" description="Acidic residues" evidence="2">
    <location>
        <begin position="355"/>
        <end position="379"/>
    </location>
</feature>
<evidence type="ECO:0000256" key="1">
    <source>
        <dbReference type="SAM" id="Coils"/>
    </source>
</evidence>
<evidence type="ECO:0000256" key="2">
    <source>
        <dbReference type="SAM" id="MobiDB-lite"/>
    </source>
</evidence>
<feature type="coiled-coil region" evidence="1">
    <location>
        <begin position="116"/>
        <end position="179"/>
    </location>
</feature>
<dbReference type="AlphaFoldDB" id="A0A813CCF6"/>
<protein>
    <submittedName>
        <fullName evidence="3">Uncharacterized protein</fullName>
    </submittedName>
</protein>
<evidence type="ECO:0000313" key="4">
    <source>
        <dbReference type="Proteomes" id="UP000601435"/>
    </source>
</evidence>
<reference evidence="3" key="1">
    <citation type="submission" date="2021-02" db="EMBL/GenBank/DDBJ databases">
        <authorList>
            <person name="Dougan E. K."/>
            <person name="Rhodes N."/>
            <person name="Thang M."/>
            <person name="Chan C."/>
        </authorList>
    </citation>
    <scope>NUCLEOTIDE SEQUENCE</scope>
</reference>
<comment type="caution">
    <text evidence="3">The sequence shown here is derived from an EMBL/GenBank/DDBJ whole genome shotgun (WGS) entry which is preliminary data.</text>
</comment>
<dbReference type="EMBL" id="CAJNJA010090140">
    <property type="protein sequence ID" value="CAE7939990.1"/>
    <property type="molecule type" value="Genomic_DNA"/>
</dbReference>
<sequence>MRTTSKHGFLSATAQAQGRTLSLRTIVPEQPSDAGSKWQRLKQAAAPGKASITKLVPQILKEPGSGGIGVAARRTIFGHARTFLQRQTAQQPEKMMLMVRSVVAGAKSHGHQQGFVTALHENAEEKKQERILLQDEAQQGLESIDMSWKSGALTSSDLLDEAIRQVARLREMAEDSEADELLQQTHDTIDSCTGMLSELRALLDVDVEVFRVAEKIEESKARAKALIQDLQCDIDAMRDALAQARSPSRSPQKKVQFEETKSILSTFCDGANKLIEYSLARLDEKYMRGLLAADEAEVEATSKEECEESAASEDCDGGALDKLEEMGDIAHDGVRPAAGSLSDQDLLLSGRREQEQEEQEEQEGQEEQEEQEEQEAEQEQEQKEQQDAEEEVEKAEAEEEEEEFQKLSAAVQQTAVQLEEGADSFRNRSKIELEFRLHGAEVEEAELHGSVSGIPVSTAPSQVLGPGSRIRAPSPDRQERDEAEEAEPGMDASVDKPKAKPAKQSKSQKKAKRTPPVMPLPVKTRVELLPPVRLPALTRRNRKNTDDLDWNMEDLNAEELTLLTSVIDEDEPSNSLQSVSHDPAKERLWKSVFGLDDTSLSRRVQQALPLPQRQPLPQLLPKSGPETLQGVSPKQKPLAHLVDHPQTPRSPCRQAGVEPYFFRKLRKLGLQGQAA</sequence>
<dbReference type="Proteomes" id="UP000601435">
    <property type="component" value="Unassembled WGS sequence"/>
</dbReference>
<feature type="coiled-coil region" evidence="1">
    <location>
        <begin position="213"/>
        <end position="240"/>
    </location>
</feature>
<feature type="region of interest" description="Disordered" evidence="2">
    <location>
        <begin position="447"/>
        <end position="524"/>
    </location>
</feature>
<gene>
    <name evidence="3" type="ORF">SNEC2469_LOCUS33718</name>
</gene>
<evidence type="ECO:0000313" key="3">
    <source>
        <dbReference type="EMBL" id="CAE7939990.1"/>
    </source>
</evidence>
<organism evidence="3 4">
    <name type="scientific">Symbiodinium necroappetens</name>
    <dbReference type="NCBI Taxonomy" id="1628268"/>
    <lineage>
        <taxon>Eukaryota</taxon>
        <taxon>Sar</taxon>
        <taxon>Alveolata</taxon>
        <taxon>Dinophyceae</taxon>
        <taxon>Suessiales</taxon>
        <taxon>Symbiodiniaceae</taxon>
        <taxon>Symbiodinium</taxon>
    </lineage>
</organism>
<keyword evidence="4" id="KW-1185">Reference proteome</keyword>
<feature type="region of interest" description="Disordered" evidence="2">
    <location>
        <begin position="613"/>
        <end position="636"/>
    </location>
</feature>
<name>A0A813CCF6_9DINO</name>
<feature type="compositionally biased region" description="Acidic residues" evidence="2">
    <location>
        <begin position="387"/>
        <end position="403"/>
    </location>
</feature>
<keyword evidence="1" id="KW-0175">Coiled coil</keyword>
<accession>A0A813CCF6</accession>